<dbReference type="AlphaFoldDB" id="A0A941AL62"/>
<gene>
    <name evidence="2" type="ORF">JOL79_19380</name>
</gene>
<comment type="caution">
    <text evidence="2">The sequence shown here is derived from an EMBL/GenBank/DDBJ whole genome shotgun (WGS) entry which is preliminary data.</text>
</comment>
<feature type="signal peptide" evidence="1">
    <location>
        <begin position="1"/>
        <end position="20"/>
    </location>
</feature>
<reference evidence="2" key="1">
    <citation type="submission" date="2021-02" db="EMBL/GenBank/DDBJ databases">
        <title>Draft genome sequence of Microbispora sp. RL4-1S isolated from rice leaves in Thailand.</title>
        <authorList>
            <person name="Muangham S."/>
            <person name="Duangmal K."/>
        </authorList>
    </citation>
    <scope>NUCLEOTIDE SEQUENCE</scope>
    <source>
        <strain evidence="2">RL4-1S</strain>
    </source>
</reference>
<organism evidence="2 3">
    <name type="scientific">Microbispora oryzae</name>
    <dbReference type="NCBI Taxonomy" id="2806554"/>
    <lineage>
        <taxon>Bacteria</taxon>
        <taxon>Bacillati</taxon>
        <taxon>Actinomycetota</taxon>
        <taxon>Actinomycetes</taxon>
        <taxon>Streptosporangiales</taxon>
        <taxon>Streptosporangiaceae</taxon>
        <taxon>Microbispora</taxon>
    </lineage>
</organism>
<evidence type="ECO:0000256" key="1">
    <source>
        <dbReference type="SAM" id="SignalP"/>
    </source>
</evidence>
<proteinExistence type="predicted"/>
<dbReference type="EMBL" id="JAFCNB010000010">
    <property type="protein sequence ID" value="MBP2705973.1"/>
    <property type="molecule type" value="Genomic_DNA"/>
</dbReference>
<sequence>MNLKARKLWCALTAASLAIAVNLATEWKHDLLAWAAVPALAVMGAWAETMVDKGRQHRAARNKWQSLPVVLHYDERNGSTRRTVSTTSEKVATEFLKRVPLPLETPLESTKQQLKQL</sequence>
<evidence type="ECO:0008006" key="4">
    <source>
        <dbReference type="Google" id="ProtNLM"/>
    </source>
</evidence>
<accession>A0A941AL62</accession>
<name>A0A941AL62_9ACTN</name>
<dbReference type="Proteomes" id="UP000674234">
    <property type="component" value="Unassembled WGS sequence"/>
</dbReference>
<dbReference type="RefSeq" id="WP_210157255.1">
    <property type="nucleotide sequence ID" value="NZ_JAFCNB010000010.1"/>
</dbReference>
<feature type="chain" id="PRO_5037230925" description="PH domain-containing protein" evidence="1">
    <location>
        <begin position="21"/>
        <end position="117"/>
    </location>
</feature>
<keyword evidence="1" id="KW-0732">Signal</keyword>
<evidence type="ECO:0000313" key="2">
    <source>
        <dbReference type="EMBL" id="MBP2705973.1"/>
    </source>
</evidence>
<keyword evidence="3" id="KW-1185">Reference proteome</keyword>
<evidence type="ECO:0000313" key="3">
    <source>
        <dbReference type="Proteomes" id="UP000674234"/>
    </source>
</evidence>
<protein>
    <recommendedName>
        <fullName evidence="4">PH domain-containing protein</fullName>
    </recommendedName>
</protein>